<dbReference type="KEGG" id="shj:SHELI_v1c05490"/>
<dbReference type="STRING" id="216938.SHELI_v1c05490"/>
<keyword evidence="1" id="KW-0812">Transmembrane</keyword>
<keyword evidence="1" id="KW-0472">Membrane</keyword>
<dbReference type="RefSeq" id="WP_069116488.1">
    <property type="nucleotide sequence ID" value="NZ_CP017015.1"/>
</dbReference>
<proteinExistence type="predicted"/>
<keyword evidence="1" id="KW-1133">Transmembrane helix</keyword>
<keyword evidence="2" id="KW-0067">ATP-binding</keyword>
<dbReference type="AlphaFoldDB" id="A0A1B3SKQ3"/>
<dbReference type="OrthoDB" id="388470at2"/>
<feature type="transmembrane region" description="Helical" evidence="1">
    <location>
        <begin position="280"/>
        <end position="302"/>
    </location>
</feature>
<dbReference type="Proteomes" id="UP000094378">
    <property type="component" value="Chromosome"/>
</dbReference>
<accession>A0A1B3SKQ3</accession>
<feature type="transmembrane region" description="Helical" evidence="1">
    <location>
        <begin position="83"/>
        <end position="102"/>
    </location>
</feature>
<gene>
    <name evidence="2" type="ORF">SHELI_v1c05490</name>
</gene>
<feature type="transmembrane region" description="Helical" evidence="1">
    <location>
        <begin position="123"/>
        <end position="154"/>
    </location>
</feature>
<feature type="transmembrane region" description="Helical" evidence="1">
    <location>
        <begin position="174"/>
        <end position="199"/>
    </location>
</feature>
<keyword evidence="3" id="KW-1185">Reference proteome</keyword>
<reference evidence="2 3" key="1">
    <citation type="submission" date="2016-08" db="EMBL/GenBank/DDBJ databases">
        <title>Complete genome sequence of Spiroplasma helicoides TABS-2 (DSM 22551).</title>
        <authorList>
            <person name="Shen W.-Y."/>
            <person name="Lo W.-S."/>
            <person name="Lai Y.-C."/>
            <person name="Kuo C.-H."/>
        </authorList>
    </citation>
    <scope>NUCLEOTIDE SEQUENCE [LARGE SCALE GENOMIC DNA]</scope>
    <source>
        <strain evidence="2 3">TABS-2</strain>
    </source>
</reference>
<evidence type="ECO:0000313" key="2">
    <source>
        <dbReference type="EMBL" id="AOG60500.1"/>
    </source>
</evidence>
<evidence type="ECO:0000256" key="1">
    <source>
        <dbReference type="SAM" id="Phobius"/>
    </source>
</evidence>
<name>A0A1B3SKQ3_9MOLU</name>
<dbReference type="EMBL" id="CP017015">
    <property type="protein sequence ID" value="AOG60500.1"/>
    <property type="molecule type" value="Genomic_DNA"/>
</dbReference>
<protein>
    <submittedName>
        <fullName evidence="2">ABC transporter ATP-binding protein</fullName>
    </submittedName>
</protein>
<keyword evidence="2" id="KW-0547">Nucleotide-binding</keyword>
<sequence length="308" mass="35604">MKSNTSNNEFKSDLDIQNKEVNKKPNFDYKSMMENFRNNLAIISLSVLKNFRTYVYVIFMPIFFMLIYLWYSGKSSDLHNVNIFLYMCWPTFAIVFLVNTTVSEWKNSVFLKRIHSAGVSRMNFFVSLYVFNFLLSVLSIMIGFVVLIIASYTYLKSDNYSFFQKIGFWSFREWMGIIYSLCLSTCISISLGIIISGLINSIALSQSITILVVLFNIVFSDCLLSLDLLAISKPLNILSYFAVHKYSVWTGIISSSFERKENAFWNAARPVFYTSFGFKMWIASLTGFICSTGLIVGSYFSFRWNNKK</sequence>
<feature type="transmembrane region" description="Helical" evidence="1">
    <location>
        <begin position="211"/>
        <end position="231"/>
    </location>
</feature>
<organism evidence="2 3">
    <name type="scientific">Spiroplasma helicoides</name>
    <dbReference type="NCBI Taxonomy" id="216938"/>
    <lineage>
        <taxon>Bacteria</taxon>
        <taxon>Bacillati</taxon>
        <taxon>Mycoplasmatota</taxon>
        <taxon>Mollicutes</taxon>
        <taxon>Entomoplasmatales</taxon>
        <taxon>Spiroplasmataceae</taxon>
        <taxon>Spiroplasma</taxon>
    </lineage>
</organism>
<feature type="transmembrane region" description="Helical" evidence="1">
    <location>
        <begin position="53"/>
        <end position="71"/>
    </location>
</feature>
<dbReference type="GO" id="GO:0005524">
    <property type="term" value="F:ATP binding"/>
    <property type="evidence" value="ECO:0007669"/>
    <property type="project" value="UniProtKB-KW"/>
</dbReference>
<evidence type="ECO:0000313" key="3">
    <source>
        <dbReference type="Proteomes" id="UP000094378"/>
    </source>
</evidence>